<feature type="domain" description="Nephrocystin 3-like N-terminal" evidence="4">
    <location>
        <begin position="264"/>
        <end position="429"/>
    </location>
</feature>
<sequence>MAAIECSITIATKPWEAARARFLDGLADTEKELFKDATAENLFYQASSAHKKYANSSRLKASIGALQPLVETISDLGDALDVYANASSAILCPLWGSIRVLLHFAKKCGNYFDKLIDMFSRIGDNLPRFRVFELLFPSHERLLMALSDVYLDLLNFCVEAKETFGRVANARISWLISLRMTWKPFQIRFASYLEKFRQHTEHVEKEAQLAHMIESKKAREAEEVDRALQEQKEKVERRQRLLGYLSTTDYRGAHQRLQDLREPDTGVWLLSEGIFLNWIKEPRPSCLCLYGIPGSGKTILSTNVFDTLLSAFKKPRSAACHFYCDYSDQSTLGTRNLFGGMIRQLMEQTDDTGLLEDSIAQTFHDGMFTPPNSVLVQLLLQALSSFDQVLVIIDGIDELPTDEQEHLVKSTNTVLDTPGITTKVLFTSRQESYARKLLDQYPSIELDATNVAPDIKIYVERAVDNMIDSGKLVLGSSAIRSEIISALCKGAKEMFLWVRFQLYEICEAIGDAAIRKTLRDLPRDLSQTYLRILNRVWKSEGGEQKIALATKVFKWIMVVRRPLRIDELREAVTIEKTDRSLQTDRLDPGGGLRVIQACGNLATYDRRDRSVRLAHHTVQQFLTSAKQLLVGTSGFCQPFGYQMSRFDREQVETEIGEYCVAYLSFSDFETQVIPSKPSMLPIRPAPMSAALWNQISSSSKTSGLISLLFSPWRSAEQAPLINLNLARLKRWEQPLRVLQEKYCLLEYITSFWSHHASSLCPESVMWERFYSLTFDRQLTFGFRDWERPEYALSGAKCEQIPHLDLFRWALDLGFVGFVRLIAYDRPQNARAFANDSRGLTRSGHTRDEALRVREYYRHQVSYGDTHPLRGALEKDQVDLVRYLLRTIGDAYHTSSSNVFEVENAMSDGMLVQAAGRSSVGILSALVEECKVIFEEKLTQRARQESSVHFEHLRTPLELAVGADHAQAVRNLLEYAAQRNWNFTGRGLANLAEIAVRRGYSEIAFMLLDELDLGIQIKSSNSLLFIASDSIPHVVNAAVKRDYVPLAKAVLQHVKDCLGNSLSPITFDFAPYTRELVDTVVKEKKVELMGLLIEYGVKFDTLSCATSLVYKMLHQALLLENLTVVKFLSNENIDLNNRSYDKHGRTPLEAYLSYCLSLAKPVNLSIVHTVCGSASVDLFGLTILSSLHRSVRWNPDRVPSCFDMALQLADLELLKLLFDYFDAGRPMYAVPKFAAQISGREREYRIPIFLTSKPFRVLRRAELENGDVESFIEAFRRAIIAADFVMRLPPVQAG</sequence>
<dbReference type="Gene3D" id="1.25.40.20">
    <property type="entry name" value="Ankyrin repeat-containing domain"/>
    <property type="match status" value="1"/>
</dbReference>
<dbReference type="SUPFAM" id="SSF52540">
    <property type="entry name" value="P-loop containing nucleoside triphosphate hydrolases"/>
    <property type="match status" value="1"/>
</dbReference>
<accession>A0A6A6H2X7</accession>
<keyword evidence="1" id="KW-0677">Repeat</keyword>
<dbReference type="InterPro" id="IPR054471">
    <property type="entry name" value="GPIID_WHD"/>
</dbReference>
<dbReference type="InterPro" id="IPR027417">
    <property type="entry name" value="P-loop_NTPase"/>
</dbReference>
<dbReference type="EMBL" id="ML991816">
    <property type="protein sequence ID" value="KAF2232342.1"/>
    <property type="molecule type" value="Genomic_DNA"/>
</dbReference>
<reference evidence="5" key="1">
    <citation type="journal article" date="2020" name="Stud. Mycol.">
        <title>101 Dothideomycetes genomes: a test case for predicting lifestyles and emergence of pathogens.</title>
        <authorList>
            <person name="Haridas S."/>
            <person name="Albert R."/>
            <person name="Binder M."/>
            <person name="Bloem J."/>
            <person name="Labutti K."/>
            <person name="Salamov A."/>
            <person name="Andreopoulos B."/>
            <person name="Baker S."/>
            <person name="Barry K."/>
            <person name="Bills G."/>
            <person name="Bluhm B."/>
            <person name="Cannon C."/>
            <person name="Castanera R."/>
            <person name="Culley D."/>
            <person name="Daum C."/>
            <person name="Ezra D."/>
            <person name="Gonzalez J."/>
            <person name="Henrissat B."/>
            <person name="Kuo A."/>
            <person name="Liang C."/>
            <person name="Lipzen A."/>
            <person name="Lutzoni F."/>
            <person name="Magnuson J."/>
            <person name="Mondo S."/>
            <person name="Nolan M."/>
            <person name="Ohm R."/>
            <person name="Pangilinan J."/>
            <person name="Park H.-J."/>
            <person name="Ramirez L."/>
            <person name="Alfaro M."/>
            <person name="Sun H."/>
            <person name="Tritt A."/>
            <person name="Yoshinaga Y."/>
            <person name="Zwiers L.-H."/>
            <person name="Turgeon B."/>
            <person name="Goodwin S."/>
            <person name="Spatafora J."/>
            <person name="Crous P."/>
            <person name="Grigoriev I."/>
        </authorList>
    </citation>
    <scope>NUCLEOTIDE SEQUENCE</scope>
    <source>
        <strain evidence="5">Tuck. ex Michener</strain>
    </source>
</reference>
<organism evidence="5 6">
    <name type="scientific">Viridothelium virens</name>
    <name type="common">Speckled blister lichen</name>
    <name type="synonym">Trypethelium virens</name>
    <dbReference type="NCBI Taxonomy" id="1048519"/>
    <lineage>
        <taxon>Eukaryota</taxon>
        <taxon>Fungi</taxon>
        <taxon>Dikarya</taxon>
        <taxon>Ascomycota</taxon>
        <taxon>Pezizomycotina</taxon>
        <taxon>Dothideomycetes</taxon>
        <taxon>Dothideomycetes incertae sedis</taxon>
        <taxon>Trypetheliales</taxon>
        <taxon>Trypetheliaceae</taxon>
        <taxon>Viridothelium</taxon>
    </lineage>
</organism>
<feature type="domain" description="GPI inositol-deacylase winged helix" evidence="2">
    <location>
        <begin position="547"/>
        <end position="625"/>
    </location>
</feature>
<gene>
    <name evidence="5" type="ORF">EV356DRAFT_534642</name>
</gene>
<dbReference type="OrthoDB" id="7464126at2759"/>
<evidence type="ECO:0000259" key="4">
    <source>
        <dbReference type="Pfam" id="PF24883"/>
    </source>
</evidence>
<evidence type="ECO:0000256" key="1">
    <source>
        <dbReference type="ARBA" id="ARBA00022737"/>
    </source>
</evidence>
<dbReference type="Gene3D" id="3.40.50.300">
    <property type="entry name" value="P-loop containing nucleotide triphosphate hydrolases"/>
    <property type="match status" value="1"/>
</dbReference>
<evidence type="ECO:0000313" key="6">
    <source>
        <dbReference type="Proteomes" id="UP000800092"/>
    </source>
</evidence>
<dbReference type="InterPro" id="IPR056125">
    <property type="entry name" value="DUF7708"/>
</dbReference>
<dbReference type="PANTHER" id="PTHR10039:SF10">
    <property type="entry name" value="NACHT DOMAIN-CONTAINING PROTEIN"/>
    <property type="match status" value="1"/>
</dbReference>
<dbReference type="Pfam" id="PF22939">
    <property type="entry name" value="WHD_GPIID"/>
    <property type="match status" value="1"/>
</dbReference>
<protein>
    <submittedName>
        <fullName evidence="5">Uncharacterized protein</fullName>
    </submittedName>
</protein>
<keyword evidence="6" id="KW-1185">Reference proteome</keyword>
<dbReference type="Proteomes" id="UP000800092">
    <property type="component" value="Unassembled WGS sequence"/>
</dbReference>
<dbReference type="InterPro" id="IPR056884">
    <property type="entry name" value="NPHP3-like_N"/>
</dbReference>
<dbReference type="SUPFAM" id="SSF48403">
    <property type="entry name" value="Ankyrin repeat"/>
    <property type="match status" value="1"/>
</dbReference>
<dbReference type="Pfam" id="PF24883">
    <property type="entry name" value="NPHP3_N"/>
    <property type="match status" value="1"/>
</dbReference>
<proteinExistence type="predicted"/>
<evidence type="ECO:0000259" key="3">
    <source>
        <dbReference type="Pfam" id="PF24809"/>
    </source>
</evidence>
<feature type="domain" description="DUF7708" evidence="3">
    <location>
        <begin position="66"/>
        <end position="214"/>
    </location>
</feature>
<name>A0A6A6H2X7_VIRVR</name>
<dbReference type="PANTHER" id="PTHR10039">
    <property type="entry name" value="AMELOGENIN"/>
    <property type="match status" value="1"/>
</dbReference>
<dbReference type="Pfam" id="PF24809">
    <property type="entry name" value="DUF7708"/>
    <property type="match status" value="1"/>
</dbReference>
<evidence type="ECO:0000259" key="2">
    <source>
        <dbReference type="Pfam" id="PF22939"/>
    </source>
</evidence>
<dbReference type="InterPro" id="IPR036770">
    <property type="entry name" value="Ankyrin_rpt-contain_sf"/>
</dbReference>
<evidence type="ECO:0000313" key="5">
    <source>
        <dbReference type="EMBL" id="KAF2232342.1"/>
    </source>
</evidence>